<organism evidence="2 3">
    <name type="scientific">Candidatus Roizmanbacteria bacterium RIFCSPLOWO2_01_FULL_35_13</name>
    <dbReference type="NCBI Taxonomy" id="1802055"/>
    <lineage>
        <taxon>Bacteria</taxon>
        <taxon>Candidatus Roizmaniibacteriota</taxon>
    </lineage>
</organism>
<gene>
    <name evidence="2" type="ORF">A3A74_00125</name>
</gene>
<accession>A0A1F7IH72</accession>
<name>A0A1F7IH72_9BACT</name>
<reference evidence="2 3" key="1">
    <citation type="journal article" date="2016" name="Nat. Commun.">
        <title>Thousands of microbial genomes shed light on interconnected biogeochemical processes in an aquifer system.</title>
        <authorList>
            <person name="Anantharaman K."/>
            <person name="Brown C.T."/>
            <person name="Hug L.A."/>
            <person name="Sharon I."/>
            <person name="Castelle C.J."/>
            <person name="Probst A.J."/>
            <person name="Thomas B.C."/>
            <person name="Singh A."/>
            <person name="Wilkins M.J."/>
            <person name="Karaoz U."/>
            <person name="Brodie E.L."/>
            <person name="Williams K.H."/>
            <person name="Hubbard S.S."/>
            <person name="Banfield J.F."/>
        </authorList>
    </citation>
    <scope>NUCLEOTIDE SEQUENCE [LARGE SCALE GENOMIC DNA]</scope>
</reference>
<keyword evidence="1" id="KW-0472">Membrane</keyword>
<keyword evidence="1" id="KW-0812">Transmembrane</keyword>
<dbReference type="EMBL" id="MGAF01000005">
    <property type="protein sequence ID" value="OGK42698.1"/>
    <property type="molecule type" value="Genomic_DNA"/>
</dbReference>
<comment type="caution">
    <text evidence="2">The sequence shown here is derived from an EMBL/GenBank/DDBJ whole genome shotgun (WGS) entry which is preliminary data.</text>
</comment>
<evidence type="ECO:0000256" key="1">
    <source>
        <dbReference type="SAM" id="Phobius"/>
    </source>
</evidence>
<sequence length="104" mass="11995">MNQCSQCKYQINPEWFFCPNCGKELRIKPISFGRQIFIYTVSFFLAPLGLGWGIKYIRSKDNKVRLVGLIAIVLTLISVVLLIATFKNVMDQYSKLLNNYGIIR</sequence>
<protein>
    <recommendedName>
        <fullName evidence="4">Zinc-ribbon domain-containing protein</fullName>
    </recommendedName>
</protein>
<evidence type="ECO:0008006" key="4">
    <source>
        <dbReference type="Google" id="ProtNLM"/>
    </source>
</evidence>
<dbReference type="STRING" id="1802055.A3A74_00125"/>
<feature type="transmembrane region" description="Helical" evidence="1">
    <location>
        <begin position="66"/>
        <end position="86"/>
    </location>
</feature>
<evidence type="ECO:0000313" key="3">
    <source>
        <dbReference type="Proteomes" id="UP000179270"/>
    </source>
</evidence>
<dbReference type="AlphaFoldDB" id="A0A1F7IH72"/>
<dbReference type="Proteomes" id="UP000179270">
    <property type="component" value="Unassembled WGS sequence"/>
</dbReference>
<feature type="transmembrane region" description="Helical" evidence="1">
    <location>
        <begin position="36"/>
        <end position="54"/>
    </location>
</feature>
<keyword evidence="1" id="KW-1133">Transmembrane helix</keyword>
<evidence type="ECO:0000313" key="2">
    <source>
        <dbReference type="EMBL" id="OGK42698.1"/>
    </source>
</evidence>
<proteinExistence type="predicted"/>